<protein>
    <submittedName>
        <fullName evidence="2">Uncharacterized protein</fullName>
    </submittedName>
</protein>
<evidence type="ECO:0000313" key="2">
    <source>
        <dbReference type="EMBL" id="MCC9073218.1"/>
    </source>
</evidence>
<feature type="transmembrane region" description="Helical" evidence="1">
    <location>
        <begin position="51"/>
        <end position="73"/>
    </location>
</feature>
<evidence type="ECO:0000313" key="3">
    <source>
        <dbReference type="Proteomes" id="UP001430919"/>
    </source>
</evidence>
<feature type="transmembrane region" description="Helical" evidence="1">
    <location>
        <begin position="80"/>
        <end position="101"/>
    </location>
</feature>
<keyword evidence="3" id="KW-1185">Reference proteome</keyword>
<name>A0ABS8MWX8_9FLAO</name>
<dbReference type="EMBL" id="JAJJMO010000001">
    <property type="protein sequence ID" value="MCC9073218.1"/>
    <property type="molecule type" value="Genomic_DNA"/>
</dbReference>
<proteinExistence type="predicted"/>
<evidence type="ECO:0000256" key="1">
    <source>
        <dbReference type="SAM" id="Phobius"/>
    </source>
</evidence>
<comment type="caution">
    <text evidence="2">The sequence shown here is derived from an EMBL/GenBank/DDBJ whole genome shotgun (WGS) entry which is preliminary data.</text>
</comment>
<keyword evidence="1" id="KW-0812">Transmembrane</keyword>
<dbReference type="Proteomes" id="UP001430919">
    <property type="component" value="Unassembled WGS sequence"/>
</dbReference>
<accession>A0ABS8MWX8</accession>
<keyword evidence="1" id="KW-1133">Transmembrane helix</keyword>
<feature type="transmembrane region" description="Helical" evidence="1">
    <location>
        <begin position="107"/>
        <end position="127"/>
    </location>
</feature>
<organism evidence="2 3">
    <name type="scientific">Flavobacterium pisciphilum</name>
    <dbReference type="NCBI Taxonomy" id="2893755"/>
    <lineage>
        <taxon>Bacteria</taxon>
        <taxon>Pseudomonadati</taxon>
        <taxon>Bacteroidota</taxon>
        <taxon>Flavobacteriia</taxon>
        <taxon>Flavobacteriales</taxon>
        <taxon>Flavobacteriaceae</taxon>
        <taxon>Flavobacterium</taxon>
    </lineage>
</organism>
<sequence length="137" mass="15389">MINSIQLILSKLTSSPKNIFLLDSIGAFLTAFLLGFVLARFESIVGMPQKTLYFLSALAFVFAIYSLSCYCFVSNKQNNFLKVIIVANILYCCLTTGLIFYNFQTLTLLGLIYFILEIIVIVCLVFIEEKVAKILSV</sequence>
<reference evidence="2" key="1">
    <citation type="submission" date="2021-11" db="EMBL/GenBank/DDBJ databases">
        <title>Description of novel Flavobacterium species.</title>
        <authorList>
            <person name="Saticioglu I.B."/>
            <person name="Ay H."/>
            <person name="Altun S."/>
            <person name="Duman M."/>
        </authorList>
    </citation>
    <scope>NUCLEOTIDE SEQUENCE</scope>
    <source>
        <strain evidence="2">F-65</strain>
    </source>
</reference>
<feature type="transmembrane region" description="Helical" evidence="1">
    <location>
        <begin position="20"/>
        <end position="39"/>
    </location>
</feature>
<dbReference type="RefSeq" id="WP_229990156.1">
    <property type="nucleotide sequence ID" value="NZ_JAJJMO010000001.1"/>
</dbReference>
<keyword evidence="1" id="KW-0472">Membrane</keyword>
<gene>
    <name evidence="2" type="ORF">LNQ49_16700</name>
</gene>